<feature type="compositionally biased region" description="Polar residues" evidence="1">
    <location>
        <begin position="311"/>
        <end position="330"/>
    </location>
</feature>
<dbReference type="AlphaFoldDB" id="A0A9P6JG40"/>
<feature type="compositionally biased region" description="Low complexity" evidence="1">
    <location>
        <begin position="56"/>
        <end position="101"/>
    </location>
</feature>
<feature type="region of interest" description="Disordered" evidence="1">
    <location>
        <begin position="1"/>
        <end position="40"/>
    </location>
</feature>
<keyword evidence="3" id="KW-1185">Reference proteome</keyword>
<evidence type="ECO:0000313" key="3">
    <source>
        <dbReference type="Proteomes" id="UP000749646"/>
    </source>
</evidence>
<comment type="caution">
    <text evidence="2">The sequence shown here is derived from an EMBL/GenBank/DDBJ whole genome shotgun (WGS) entry which is preliminary data.</text>
</comment>
<name>A0A9P6JG40_9FUNG</name>
<evidence type="ECO:0000313" key="2">
    <source>
        <dbReference type="EMBL" id="KAF9972208.1"/>
    </source>
</evidence>
<feature type="region of interest" description="Disordered" evidence="1">
    <location>
        <begin position="56"/>
        <end position="147"/>
    </location>
</feature>
<feature type="region of interest" description="Disordered" evidence="1">
    <location>
        <begin position="305"/>
        <end position="427"/>
    </location>
</feature>
<feature type="compositionally biased region" description="Polar residues" evidence="1">
    <location>
        <begin position="112"/>
        <end position="132"/>
    </location>
</feature>
<protein>
    <submittedName>
        <fullName evidence="2">Uncharacterized protein</fullName>
    </submittedName>
</protein>
<dbReference type="Proteomes" id="UP000749646">
    <property type="component" value="Unassembled WGS sequence"/>
</dbReference>
<feature type="compositionally biased region" description="Low complexity" evidence="1">
    <location>
        <begin position="339"/>
        <end position="350"/>
    </location>
</feature>
<dbReference type="OrthoDB" id="2418644at2759"/>
<accession>A0A9P6JG40</accession>
<reference evidence="2" key="1">
    <citation type="journal article" date="2020" name="Fungal Divers.">
        <title>Resolving the Mortierellaceae phylogeny through synthesis of multi-gene phylogenetics and phylogenomics.</title>
        <authorList>
            <person name="Vandepol N."/>
            <person name="Liber J."/>
            <person name="Desiro A."/>
            <person name="Na H."/>
            <person name="Kennedy M."/>
            <person name="Barry K."/>
            <person name="Grigoriev I.V."/>
            <person name="Miller A.N."/>
            <person name="O'Donnell K."/>
            <person name="Stajich J.E."/>
            <person name="Bonito G."/>
        </authorList>
    </citation>
    <scope>NUCLEOTIDE SEQUENCE</scope>
    <source>
        <strain evidence="2">MES-2147</strain>
    </source>
</reference>
<feature type="compositionally biased region" description="Pro residues" evidence="1">
    <location>
        <begin position="366"/>
        <end position="387"/>
    </location>
</feature>
<evidence type="ECO:0000256" key="1">
    <source>
        <dbReference type="SAM" id="MobiDB-lite"/>
    </source>
</evidence>
<gene>
    <name evidence="2" type="ORF">BGZ65_009941</name>
</gene>
<proteinExistence type="predicted"/>
<organism evidence="2 3">
    <name type="scientific">Modicella reniformis</name>
    <dbReference type="NCBI Taxonomy" id="1440133"/>
    <lineage>
        <taxon>Eukaryota</taxon>
        <taxon>Fungi</taxon>
        <taxon>Fungi incertae sedis</taxon>
        <taxon>Mucoromycota</taxon>
        <taxon>Mortierellomycotina</taxon>
        <taxon>Mortierellomycetes</taxon>
        <taxon>Mortierellales</taxon>
        <taxon>Mortierellaceae</taxon>
        <taxon>Modicella</taxon>
    </lineage>
</organism>
<feature type="non-terminal residue" evidence="2">
    <location>
        <position position="441"/>
    </location>
</feature>
<dbReference type="EMBL" id="JAAAHW010004695">
    <property type="protein sequence ID" value="KAF9972208.1"/>
    <property type="molecule type" value="Genomic_DNA"/>
</dbReference>
<sequence>MDSAITNSVESSGDRKDRKTNADIENNKSLDGSDLGPKVTANIYSNTTAVVSPQLQQHLQQPYQHHNYYSQQQQQQQDHQQQQQQHHQQQQEQQQQQQQQHSSRFANHHETSNNTHGAGSNSQQSGNNTDTHSGPARSESIPVLSNSNPISPFAGHGHHGFELSYWQRFALNELFMRLLPFIKTLTIGRTDKPSRRVRGQRANGELSAGVCFFLARCFNVMHDMPDTALESVIWMDVTPKDVALLVTMINLRDIMVDERYWKRGYWAADRPSMHDDEERDGTLSDEHEDYEDDWDGFYYLVNQEGTDARTQKPSSSIARTSGTKSPQRKASTIRGFGGSSSSQLSRQQQQPPTSGSSRPLRNGSPSTPPPSTPPPSTPPPSTPPPSSNSPSTFVDSEETTLAMPRKRTIAPPAAWQGFGDGASEINGIPETDLHSAVQLYE</sequence>
<feature type="compositionally biased region" description="Basic and acidic residues" evidence="1">
    <location>
        <begin position="12"/>
        <end position="28"/>
    </location>
</feature>
<feature type="compositionally biased region" description="Polar residues" evidence="1">
    <location>
        <begin position="1"/>
        <end position="11"/>
    </location>
</feature>